<gene>
    <name evidence="2" type="ORF">ATK30_0321</name>
</gene>
<evidence type="ECO:0000313" key="2">
    <source>
        <dbReference type="EMBL" id="PKW00230.1"/>
    </source>
</evidence>
<protein>
    <submittedName>
        <fullName evidence="2">PE family protein</fullName>
    </submittedName>
</protein>
<evidence type="ECO:0000313" key="3">
    <source>
        <dbReference type="Proteomes" id="UP000233750"/>
    </source>
</evidence>
<sequence length="203" mass="21221">MPDGQSGLDRVNQQITSTDQPAAPPPGAPPMPLPTSGPVVTSGPPSPGGDAPAPARAGYLTPEQQAQRNAEQIATTVAPSPLAAVYAAQNAMQDISANAAVAGGGFKMDIDAMRSLLPDWEAIADKLNGMIQKARKLPVLQPPAGDPGSKLQIEAARGHANAYLASLRQQQAYAQGYANQLKKAIDAYEKQDQANHDRLRKQG</sequence>
<reference evidence="2 3" key="1">
    <citation type="submission" date="2017-12" db="EMBL/GenBank/DDBJ databases">
        <title>Sequencing the genomes of 1000 Actinobacteria strains.</title>
        <authorList>
            <person name="Klenk H.-P."/>
        </authorList>
    </citation>
    <scope>NUCLEOTIDE SEQUENCE [LARGE SCALE GENOMIC DNA]</scope>
    <source>
        <strain evidence="2 3">DSM 45165</strain>
    </source>
</reference>
<dbReference type="Proteomes" id="UP000233750">
    <property type="component" value="Unassembled WGS sequence"/>
</dbReference>
<dbReference type="EMBL" id="PJMY01000001">
    <property type="protein sequence ID" value="PKW00230.1"/>
    <property type="molecule type" value="Genomic_DNA"/>
</dbReference>
<name>A0A2N3X290_9PSEU</name>
<dbReference type="AlphaFoldDB" id="A0A2N3X290"/>
<comment type="caution">
    <text evidence="2">The sequence shown here is derived from an EMBL/GenBank/DDBJ whole genome shotgun (WGS) entry which is preliminary data.</text>
</comment>
<keyword evidence="3" id="KW-1185">Reference proteome</keyword>
<evidence type="ECO:0000256" key="1">
    <source>
        <dbReference type="SAM" id="MobiDB-lite"/>
    </source>
</evidence>
<feature type="compositionally biased region" description="Pro residues" evidence="1">
    <location>
        <begin position="22"/>
        <end position="35"/>
    </location>
</feature>
<accession>A0A2N3X290</accession>
<feature type="compositionally biased region" description="Polar residues" evidence="1">
    <location>
        <begin position="11"/>
        <end position="20"/>
    </location>
</feature>
<feature type="compositionally biased region" description="Polar residues" evidence="1">
    <location>
        <begin position="62"/>
        <end position="71"/>
    </location>
</feature>
<feature type="compositionally biased region" description="Low complexity" evidence="1">
    <location>
        <begin position="36"/>
        <end position="58"/>
    </location>
</feature>
<proteinExistence type="predicted"/>
<feature type="region of interest" description="Disordered" evidence="1">
    <location>
        <begin position="1"/>
        <end position="71"/>
    </location>
</feature>
<organism evidence="2 3">
    <name type="scientific">Amycolatopsis echigonensis</name>
    <dbReference type="NCBI Taxonomy" id="2576905"/>
    <lineage>
        <taxon>Bacteria</taxon>
        <taxon>Bacillati</taxon>
        <taxon>Actinomycetota</taxon>
        <taxon>Actinomycetes</taxon>
        <taxon>Pseudonocardiales</taxon>
        <taxon>Pseudonocardiaceae</taxon>
        <taxon>Amycolatopsis</taxon>
    </lineage>
</organism>
<dbReference type="RefSeq" id="WP_244194463.1">
    <property type="nucleotide sequence ID" value="NZ_PJMY01000001.1"/>
</dbReference>